<dbReference type="PANTHER" id="PTHR30146:SF148">
    <property type="entry name" value="HTH-TYPE TRANSCRIPTIONAL REPRESSOR PURR-RELATED"/>
    <property type="match status" value="1"/>
</dbReference>
<evidence type="ECO:0000256" key="1">
    <source>
        <dbReference type="ARBA" id="ARBA00022491"/>
    </source>
</evidence>
<reference evidence="7" key="1">
    <citation type="journal article" date="2020" name="mSystems">
        <title>Genome- and Community-Level Interaction Insights into Carbon Utilization and Element Cycling Functions of Hydrothermarchaeota in Hydrothermal Sediment.</title>
        <authorList>
            <person name="Zhou Z."/>
            <person name="Liu Y."/>
            <person name="Xu W."/>
            <person name="Pan J."/>
            <person name="Luo Z.H."/>
            <person name="Li M."/>
        </authorList>
    </citation>
    <scope>NUCLEOTIDE SEQUENCE [LARGE SCALE GENOMIC DNA]</scope>
    <source>
        <strain evidence="7">SpSt-81</strain>
    </source>
</reference>
<evidence type="ECO:0000256" key="3">
    <source>
        <dbReference type="ARBA" id="ARBA00023125"/>
    </source>
</evidence>
<evidence type="ECO:0000256" key="2">
    <source>
        <dbReference type="ARBA" id="ARBA00023015"/>
    </source>
</evidence>
<dbReference type="PROSITE" id="PS00356">
    <property type="entry name" value="HTH_LACI_1"/>
    <property type="match status" value="1"/>
</dbReference>
<dbReference type="CDD" id="cd06280">
    <property type="entry name" value="PBP1_LacI-like"/>
    <property type="match status" value="1"/>
</dbReference>
<protein>
    <submittedName>
        <fullName evidence="7">LacI family transcriptional regulator</fullName>
    </submittedName>
</protein>
<dbReference type="SMART" id="SM00354">
    <property type="entry name" value="HTH_LACI"/>
    <property type="match status" value="1"/>
</dbReference>
<dbReference type="PANTHER" id="PTHR30146">
    <property type="entry name" value="LACI-RELATED TRANSCRIPTIONAL REPRESSOR"/>
    <property type="match status" value="1"/>
</dbReference>
<evidence type="ECO:0000313" key="7">
    <source>
        <dbReference type="EMBL" id="HFX12622.1"/>
    </source>
</evidence>
<dbReference type="AlphaFoldDB" id="A0A7C3RPV5"/>
<dbReference type="Pfam" id="PF00356">
    <property type="entry name" value="LacI"/>
    <property type="match status" value="1"/>
</dbReference>
<dbReference type="SUPFAM" id="SSF53822">
    <property type="entry name" value="Periplasmic binding protein-like I"/>
    <property type="match status" value="1"/>
</dbReference>
<dbReference type="CDD" id="cd01392">
    <property type="entry name" value="HTH_LacI"/>
    <property type="match status" value="1"/>
</dbReference>
<comment type="caution">
    <text evidence="7">The sequence shown here is derived from an EMBL/GenBank/DDBJ whole genome shotgun (WGS) entry which is preliminary data.</text>
</comment>
<dbReference type="PROSITE" id="PS50943">
    <property type="entry name" value="HTH_CROC1"/>
    <property type="match status" value="1"/>
</dbReference>
<accession>A0A7C3RPV5</accession>
<dbReference type="Gene3D" id="3.40.50.2300">
    <property type="match status" value="2"/>
</dbReference>
<sequence>MVTIKDVAKRAGVSVMTVSRVINGSKNVSESTRKKVLKAIEELGYVPNSVARSLVLKKTSTIGLVISDITNPFFTTIARGVEDTAISEHYTVIICSTDENPEKELMYVEVLAKSKVDGVIYASASGKKAPLKSLFLKNIPIVLIDRTIEGVNDLDIVRGDSVYGAYLLTKHLIELGHKRIGIVVGSTFISTARDRVEGYKKALNEAKIPIDDSLIKISERSKFSKEDGYRLTKELLEIKDPPTAVFGGNNLMAIGAMLAIKEKGLEIPDDISLVSFDDIESLSEVYPFLTVVKQPAYTMGVLAAELLIRRIENIDKIQEKREIMLTPELIIRKSTAPPKN</sequence>
<evidence type="ECO:0000259" key="5">
    <source>
        <dbReference type="PROSITE" id="PS50932"/>
    </source>
</evidence>
<dbReference type="InterPro" id="IPR001761">
    <property type="entry name" value="Peripla_BP/Lac1_sug-bd_dom"/>
</dbReference>
<dbReference type="PROSITE" id="PS50932">
    <property type="entry name" value="HTH_LACI_2"/>
    <property type="match status" value="1"/>
</dbReference>
<organism evidence="7">
    <name type="scientific">Dictyoglomus thermophilum</name>
    <dbReference type="NCBI Taxonomy" id="14"/>
    <lineage>
        <taxon>Bacteria</taxon>
        <taxon>Pseudomonadati</taxon>
        <taxon>Dictyoglomota</taxon>
        <taxon>Dictyoglomia</taxon>
        <taxon>Dictyoglomales</taxon>
        <taxon>Dictyoglomaceae</taxon>
        <taxon>Dictyoglomus</taxon>
    </lineage>
</organism>
<feature type="domain" description="HTH cro/C1-type" evidence="6">
    <location>
        <begin position="3"/>
        <end position="46"/>
    </location>
</feature>
<gene>
    <name evidence="7" type="ORF">ENW00_00445</name>
</gene>
<dbReference type="Gene3D" id="1.10.260.40">
    <property type="entry name" value="lambda repressor-like DNA-binding domains"/>
    <property type="match status" value="1"/>
</dbReference>
<dbReference type="PRINTS" id="PR00036">
    <property type="entry name" value="HTHLACI"/>
</dbReference>
<keyword evidence="1" id="KW-0678">Repressor</keyword>
<name>A0A7C3RPV5_DICTH</name>
<feature type="domain" description="HTH lacI-type" evidence="5">
    <location>
        <begin position="2"/>
        <end position="56"/>
    </location>
</feature>
<dbReference type="Pfam" id="PF00532">
    <property type="entry name" value="Peripla_BP_1"/>
    <property type="match status" value="1"/>
</dbReference>
<dbReference type="InterPro" id="IPR010982">
    <property type="entry name" value="Lambda_DNA-bd_dom_sf"/>
</dbReference>
<dbReference type="InterPro" id="IPR028082">
    <property type="entry name" value="Peripla_BP_I"/>
</dbReference>
<dbReference type="GO" id="GO:0003700">
    <property type="term" value="F:DNA-binding transcription factor activity"/>
    <property type="evidence" value="ECO:0007669"/>
    <property type="project" value="TreeGrafter"/>
</dbReference>
<evidence type="ECO:0000259" key="6">
    <source>
        <dbReference type="PROSITE" id="PS50943"/>
    </source>
</evidence>
<dbReference type="InterPro" id="IPR001387">
    <property type="entry name" value="Cro/C1-type_HTH"/>
</dbReference>
<dbReference type="SUPFAM" id="SSF47413">
    <property type="entry name" value="lambda repressor-like DNA-binding domains"/>
    <property type="match status" value="1"/>
</dbReference>
<dbReference type="EMBL" id="DTIN01000008">
    <property type="protein sequence ID" value="HFX12622.1"/>
    <property type="molecule type" value="Genomic_DNA"/>
</dbReference>
<dbReference type="FunFam" id="1.10.260.40:FF:000002">
    <property type="entry name" value="HTH-type transcriptional repressor PurR"/>
    <property type="match status" value="1"/>
</dbReference>
<keyword evidence="2" id="KW-0805">Transcription regulation</keyword>
<evidence type="ECO:0000256" key="4">
    <source>
        <dbReference type="ARBA" id="ARBA00023163"/>
    </source>
</evidence>
<proteinExistence type="predicted"/>
<keyword evidence="3" id="KW-0238">DNA-binding</keyword>
<keyword evidence="4" id="KW-0804">Transcription</keyword>
<dbReference type="GO" id="GO:0000976">
    <property type="term" value="F:transcription cis-regulatory region binding"/>
    <property type="evidence" value="ECO:0007669"/>
    <property type="project" value="TreeGrafter"/>
</dbReference>
<dbReference type="InterPro" id="IPR000843">
    <property type="entry name" value="HTH_LacI"/>
</dbReference>